<dbReference type="InterPro" id="IPR012347">
    <property type="entry name" value="Ferritin-like"/>
</dbReference>
<organism evidence="2 3">
    <name type="scientific">Collimonas arenae</name>
    <dbReference type="NCBI Taxonomy" id="279058"/>
    <lineage>
        <taxon>Bacteria</taxon>
        <taxon>Pseudomonadati</taxon>
        <taxon>Pseudomonadota</taxon>
        <taxon>Betaproteobacteria</taxon>
        <taxon>Burkholderiales</taxon>
        <taxon>Oxalobacteraceae</taxon>
        <taxon>Collimonas</taxon>
    </lineage>
</organism>
<name>A0A0A1FGW5_9BURK</name>
<dbReference type="PANTHER" id="PTHR34400:SF4">
    <property type="entry name" value="MEMBRANE PROTEIN"/>
    <property type="match status" value="1"/>
</dbReference>
<dbReference type="InterPro" id="IPR026820">
    <property type="entry name" value="VioB/RebD_dom"/>
</dbReference>
<protein>
    <recommendedName>
        <fullName evidence="1">Iminophenyl-pyruvate dimer synthase domain-containing protein</fullName>
    </recommendedName>
</protein>
<proteinExistence type="predicted"/>
<evidence type="ECO:0000313" key="2">
    <source>
        <dbReference type="EMBL" id="AIY44028.1"/>
    </source>
</evidence>
<dbReference type="KEGG" id="care:LT85_4870"/>
<reference evidence="3" key="1">
    <citation type="journal article" date="2014" name="Soil Biol. Biochem.">
        <title>Structure and function of bacterial communities in ageing soils: Insights from the Mendocino ecological staircase.</title>
        <authorList>
            <person name="Uroz S."/>
            <person name="Tech J.J."/>
            <person name="Sawaya N.A."/>
            <person name="Frey-Klett P."/>
            <person name="Leveau J.H.J."/>
        </authorList>
    </citation>
    <scope>NUCLEOTIDE SEQUENCE [LARGE SCALE GENOMIC DNA]</scope>
    <source>
        <strain evidence="3">Cal35</strain>
    </source>
</reference>
<dbReference type="HOGENOM" id="CLU_398338_0_0_4"/>
<evidence type="ECO:0000313" key="3">
    <source>
        <dbReference type="Proteomes" id="UP000030302"/>
    </source>
</evidence>
<dbReference type="Proteomes" id="UP000030302">
    <property type="component" value="Chromosome"/>
</dbReference>
<dbReference type="STRING" id="279058.LT85_4870"/>
<sequence length="691" mass="74441">MTNMATSLPRLTPAEKALVHKFNTNPDWTHDTLLAKLKTLLQVVIKVELSTIPIYLYSYYSLDRTVGNANPPSVTNYSATALFANQAGGRIMSVAVEEMLHMSLSSNILYSVGGCPQLYLNAPSNYPTNLLDHATDGPDGNPLLIPLAPFSFAQLWQFLEIEYPETSDAIPEDNNWQTLGQVYAYIRCLIVCDKLVDADFNHGARAQQIQPSNYSSGNIDAVFPAANFNASNPPAQAGSAASQAQYANASDSHAGRAQLLTIQDKKSALHAIDTVTEQGEGSNSVQWDDPKKLELSHYYKFLTLQSQLQGYPSASQPLAAQPAPPAAAAMQFSASDLSAVVFNFPSNPKTADYPPCLLTKNPNSPANPQDISNFCNGLFQYMLILSETIFLVPSQEQKRYFNQALHLSMIWILDKLVQQMAKLSIDGGQFAGKNFAPTFENYNLGTRDQAYANLVALGNKMAISSPSFAWLPQDYITNSKGVSLPDVSSYWSSATPSTPLKNNPYANVPKFPANPPVGAFDPHTCMGLNSCKGQDRFGPAGHLDQQGQMVQNACAGQGYCSSTADHSCRVLNNCKYQGGCGLYGDAEEQNNPGGNACQSLGSCATPINAERFSTDGPNQGLGVWLRARQVFLEKRWPAIARAHGLDPTKLPGPPHPELFANGPTFAWFTESGVGVTACGSSGMSGAGSCAA</sequence>
<dbReference type="Gene3D" id="1.20.1260.10">
    <property type="match status" value="1"/>
</dbReference>
<gene>
    <name evidence="2" type="ORF">LT85_4870</name>
</gene>
<dbReference type="RefSeq" id="WP_052135434.1">
    <property type="nucleotide sequence ID" value="NZ_CP009962.1"/>
</dbReference>
<accession>A0A0A1FGW5</accession>
<feature type="domain" description="Iminophenyl-pyruvate dimer synthase" evidence="1">
    <location>
        <begin position="41"/>
        <end position="305"/>
    </location>
</feature>
<dbReference type="Pfam" id="PF12902">
    <property type="entry name" value="Ferritin-like"/>
    <property type="match status" value="1"/>
</dbReference>
<dbReference type="AlphaFoldDB" id="A0A0A1FGW5"/>
<evidence type="ECO:0000259" key="1">
    <source>
        <dbReference type="Pfam" id="PF12902"/>
    </source>
</evidence>
<dbReference type="EMBL" id="CP009962">
    <property type="protein sequence ID" value="AIY44028.1"/>
    <property type="molecule type" value="Genomic_DNA"/>
</dbReference>
<keyword evidence="3" id="KW-1185">Reference proteome</keyword>
<dbReference type="PANTHER" id="PTHR34400">
    <property type="match status" value="1"/>
</dbReference>
<dbReference type="OrthoDB" id="726375at2"/>